<dbReference type="AlphaFoldDB" id="A0A1D6KEL5"/>
<organism evidence="1">
    <name type="scientific">Zea mays</name>
    <name type="common">Maize</name>
    <dbReference type="NCBI Taxonomy" id="4577"/>
    <lineage>
        <taxon>Eukaryota</taxon>
        <taxon>Viridiplantae</taxon>
        <taxon>Streptophyta</taxon>
        <taxon>Embryophyta</taxon>
        <taxon>Tracheophyta</taxon>
        <taxon>Spermatophyta</taxon>
        <taxon>Magnoliopsida</taxon>
        <taxon>Liliopsida</taxon>
        <taxon>Poales</taxon>
        <taxon>Poaceae</taxon>
        <taxon>PACMAD clade</taxon>
        <taxon>Panicoideae</taxon>
        <taxon>Andropogonodae</taxon>
        <taxon>Andropogoneae</taxon>
        <taxon>Tripsacinae</taxon>
        <taxon>Zea</taxon>
    </lineage>
</organism>
<reference evidence="1" key="1">
    <citation type="submission" date="2015-12" db="EMBL/GenBank/DDBJ databases">
        <title>Update maize B73 reference genome by single molecule sequencing technologies.</title>
        <authorList>
            <consortium name="Maize Genome Sequencing Project"/>
            <person name="Ware D."/>
        </authorList>
    </citation>
    <scope>NUCLEOTIDE SEQUENCE [LARGE SCALE GENOMIC DNA]</scope>
    <source>
        <tissue evidence="1">Seedling</tissue>
    </source>
</reference>
<protein>
    <submittedName>
        <fullName evidence="1">Uncharacterized protein</fullName>
    </submittedName>
</protein>
<evidence type="ECO:0000313" key="1">
    <source>
        <dbReference type="EMBL" id="ONM01587.1"/>
    </source>
</evidence>
<sequence length="40" mass="4318">MAQEAVEAEAELLCTQLAEADGGVFLALGAELEKMCHRLR</sequence>
<accession>A0A1D6KEL5</accession>
<dbReference type="PaxDb" id="4577-AC205336.3_FGP003"/>
<name>A0A1D6KEL5_MAIZE</name>
<dbReference type="InParanoid" id="A0A1D6KEL5"/>
<dbReference type="EMBL" id="CM007647">
    <property type="protein sequence ID" value="ONM01587.1"/>
    <property type="molecule type" value="Genomic_DNA"/>
</dbReference>
<proteinExistence type="predicted"/>
<gene>
    <name evidence="1" type="ORF">ZEAMMB73_Zm00001d030828</name>
</gene>